<dbReference type="EMBL" id="KE345571">
    <property type="protein sequence ID" value="EXC06807.1"/>
    <property type="molecule type" value="Genomic_DNA"/>
</dbReference>
<accession>W9SH95</accession>
<feature type="region of interest" description="Disordered" evidence="1">
    <location>
        <begin position="68"/>
        <end position="102"/>
    </location>
</feature>
<feature type="compositionally biased region" description="Gly residues" evidence="1">
    <location>
        <begin position="1"/>
        <end position="16"/>
    </location>
</feature>
<evidence type="ECO:0000256" key="1">
    <source>
        <dbReference type="SAM" id="MobiDB-lite"/>
    </source>
</evidence>
<proteinExistence type="predicted"/>
<name>W9SH95_9ROSA</name>
<feature type="region of interest" description="Disordered" evidence="1">
    <location>
        <begin position="1"/>
        <end position="23"/>
    </location>
</feature>
<evidence type="ECO:0000313" key="3">
    <source>
        <dbReference type="Proteomes" id="UP000030645"/>
    </source>
</evidence>
<dbReference type="PANTHER" id="PTHR35741:SF1">
    <property type="entry name" value="FACTOR CWC22-LIKE PROTEIN, PUTATIVE (DUF3245)-RELATED"/>
    <property type="match status" value="1"/>
</dbReference>
<dbReference type="AlphaFoldDB" id="W9SH95"/>
<sequence length="169" mass="18535">MKTGMGGKSESGGEGGKAYPTLIPRDMTCEIELEAAMSTIEKPQKSAPKIVKLDSALKLAEQWVNNMTKAEDDEQTEVEARPSRLGLGAKVSRQSKIGPLKDPLERKLYAKLHARTKSAEESTLTANKDGYGDDSDDSEALESRTQVFDKKRAANPVTPSVQQTKKRRK</sequence>
<dbReference type="Pfam" id="PF11595">
    <property type="entry name" value="DUF3245"/>
    <property type="match status" value="1"/>
</dbReference>
<organism evidence="2 3">
    <name type="scientific">Morus notabilis</name>
    <dbReference type="NCBI Taxonomy" id="981085"/>
    <lineage>
        <taxon>Eukaryota</taxon>
        <taxon>Viridiplantae</taxon>
        <taxon>Streptophyta</taxon>
        <taxon>Embryophyta</taxon>
        <taxon>Tracheophyta</taxon>
        <taxon>Spermatophyta</taxon>
        <taxon>Magnoliopsida</taxon>
        <taxon>eudicotyledons</taxon>
        <taxon>Gunneridae</taxon>
        <taxon>Pentapetalae</taxon>
        <taxon>rosids</taxon>
        <taxon>fabids</taxon>
        <taxon>Rosales</taxon>
        <taxon>Moraceae</taxon>
        <taxon>Moreae</taxon>
        <taxon>Morus</taxon>
    </lineage>
</organism>
<feature type="region of interest" description="Disordered" evidence="1">
    <location>
        <begin position="115"/>
        <end position="169"/>
    </location>
</feature>
<evidence type="ECO:0000313" key="2">
    <source>
        <dbReference type="EMBL" id="EXC06807.1"/>
    </source>
</evidence>
<protein>
    <submittedName>
        <fullName evidence="2">Uncharacterized protein</fullName>
    </submittedName>
</protein>
<reference evidence="3" key="1">
    <citation type="submission" date="2013-01" db="EMBL/GenBank/DDBJ databases">
        <title>Draft Genome Sequence of a Mulberry Tree, Morus notabilis C.K. Schneid.</title>
        <authorList>
            <person name="He N."/>
            <person name="Zhao S."/>
        </authorList>
    </citation>
    <scope>NUCLEOTIDE SEQUENCE</scope>
</reference>
<keyword evidence="3" id="KW-1185">Reference proteome</keyword>
<dbReference type="eggNOG" id="ENOG502S49R">
    <property type="taxonomic scope" value="Eukaryota"/>
</dbReference>
<dbReference type="Proteomes" id="UP000030645">
    <property type="component" value="Unassembled WGS sequence"/>
</dbReference>
<dbReference type="PANTHER" id="PTHR35741">
    <property type="entry name" value="FACTOR CWC22-LIKE PROTEIN, PUTATIVE (DUF3245)-RELATED"/>
    <property type="match status" value="1"/>
</dbReference>
<gene>
    <name evidence="2" type="ORF">L484_017273</name>
</gene>
<dbReference type="InterPro" id="IPR021641">
    <property type="entry name" value="DUF3245"/>
</dbReference>
<dbReference type="STRING" id="981085.W9SH95"/>